<dbReference type="Gene3D" id="3.40.50.1820">
    <property type="entry name" value="alpha/beta hydrolase"/>
    <property type="match status" value="1"/>
</dbReference>
<evidence type="ECO:0000256" key="7">
    <source>
        <dbReference type="ARBA" id="ARBA00022801"/>
    </source>
</evidence>
<proteinExistence type="inferred from homology"/>
<dbReference type="PANTHER" id="PTHR43722">
    <property type="entry name" value="PROLINE IMINOPEPTIDASE"/>
    <property type="match status" value="1"/>
</dbReference>
<dbReference type="InterPro" id="IPR005944">
    <property type="entry name" value="Pro_iminopeptidase"/>
</dbReference>
<evidence type="ECO:0000256" key="10">
    <source>
        <dbReference type="RuleBase" id="RU003421"/>
    </source>
</evidence>
<evidence type="ECO:0000259" key="11">
    <source>
        <dbReference type="Pfam" id="PF00561"/>
    </source>
</evidence>
<dbReference type="EMBL" id="CP041695">
    <property type="protein sequence ID" value="QDP83643.1"/>
    <property type="molecule type" value="Genomic_DNA"/>
</dbReference>
<evidence type="ECO:0000256" key="5">
    <source>
        <dbReference type="ARBA" id="ARBA00022490"/>
    </source>
</evidence>
<keyword evidence="4 8" id="KW-0031">Aminopeptidase</keyword>
<evidence type="ECO:0000256" key="1">
    <source>
        <dbReference type="ARBA" id="ARBA00001585"/>
    </source>
</evidence>
<evidence type="ECO:0000313" key="12">
    <source>
        <dbReference type="EMBL" id="QDP83643.1"/>
    </source>
</evidence>
<dbReference type="GO" id="GO:0006508">
    <property type="term" value="P:proteolysis"/>
    <property type="evidence" value="ECO:0007669"/>
    <property type="project" value="UniProtKB-KW"/>
</dbReference>
<name>A0A516NXP0_9NOCA</name>
<reference evidence="12 13" key="1">
    <citation type="submission" date="2019-07" db="EMBL/GenBank/DDBJ databases">
        <title>Complete Genome Sequence and Methylome Analysis of Nocardia otitidis-caviarum NEB252.</title>
        <authorList>
            <person name="Fomenkov A."/>
            <person name="Anton B.P."/>
            <person name="Vincze T."/>
            <person name="Roberts R.J."/>
        </authorList>
    </citation>
    <scope>NUCLEOTIDE SEQUENCE [LARGE SCALE GENOMIC DNA]</scope>
    <source>
        <strain evidence="12 13">NEB252</strain>
    </source>
</reference>
<evidence type="ECO:0000256" key="9">
    <source>
        <dbReference type="PIRSR" id="PIRSR006431-1"/>
    </source>
</evidence>
<evidence type="ECO:0000256" key="3">
    <source>
        <dbReference type="ARBA" id="ARBA00010088"/>
    </source>
</evidence>
<feature type="domain" description="AB hydrolase-1" evidence="11">
    <location>
        <begin position="35"/>
        <end position="292"/>
    </location>
</feature>
<dbReference type="InterPro" id="IPR000073">
    <property type="entry name" value="AB_hydrolase_1"/>
</dbReference>
<dbReference type="PRINTS" id="PR00793">
    <property type="entry name" value="PROAMNOPTASE"/>
</dbReference>
<feature type="active site" evidence="9">
    <location>
        <position position="264"/>
    </location>
</feature>
<organism evidence="12 13">
    <name type="scientific">Nocardia otitidiscaviarum</name>
    <dbReference type="NCBI Taxonomy" id="1823"/>
    <lineage>
        <taxon>Bacteria</taxon>
        <taxon>Bacillati</taxon>
        <taxon>Actinomycetota</taxon>
        <taxon>Actinomycetes</taxon>
        <taxon>Mycobacteriales</taxon>
        <taxon>Nocardiaceae</taxon>
        <taxon>Nocardia</taxon>
    </lineage>
</organism>
<protein>
    <recommendedName>
        <fullName evidence="8 10">Proline iminopeptidase</fullName>
        <shortName evidence="8">PIP</shortName>
        <ecNumber evidence="8 10">3.4.11.5</ecNumber>
    </recommendedName>
    <alternativeName>
        <fullName evidence="8">Prolyl aminopeptidase</fullName>
    </alternativeName>
</protein>
<dbReference type="PANTHER" id="PTHR43722:SF1">
    <property type="entry name" value="PROLINE IMINOPEPTIDASE"/>
    <property type="match status" value="1"/>
</dbReference>
<keyword evidence="5 8" id="KW-0963">Cytoplasm</keyword>
<dbReference type="PIRSF" id="PIRSF006431">
    <property type="entry name" value="Pept_S33"/>
    <property type="match status" value="1"/>
</dbReference>
<comment type="subcellular location">
    <subcellularLocation>
        <location evidence="2 8">Cytoplasm</location>
    </subcellularLocation>
</comment>
<keyword evidence="7 8" id="KW-0378">Hydrolase</keyword>
<evidence type="ECO:0000256" key="8">
    <source>
        <dbReference type="PIRNR" id="PIRNR006431"/>
    </source>
</evidence>
<gene>
    <name evidence="12" type="primary">pip</name>
    <name evidence="12" type="ORF">FOH10_20515</name>
</gene>
<dbReference type="SUPFAM" id="SSF53474">
    <property type="entry name" value="alpha/beta-Hydrolases"/>
    <property type="match status" value="1"/>
</dbReference>
<dbReference type="GO" id="GO:0005737">
    <property type="term" value="C:cytoplasm"/>
    <property type="evidence" value="ECO:0007669"/>
    <property type="project" value="UniProtKB-SubCell"/>
</dbReference>
<dbReference type="InterPro" id="IPR029058">
    <property type="entry name" value="AB_hydrolase_fold"/>
</dbReference>
<dbReference type="Proteomes" id="UP000317039">
    <property type="component" value="Chromosome"/>
</dbReference>
<dbReference type="EC" id="3.4.11.5" evidence="8 10"/>
<evidence type="ECO:0000256" key="4">
    <source>
        <dbReference type="ARBA" id="ARBA00022438"/>
    </source>
</evidence>
<evidence type="ECO:0000256" key="6">
    <source>
        <dbReference type="ARBA" id="ARBA00022670"/>
    </source>
</evidence>
<comment type="catalytic activity">
    <reaction evidence="1 8 10">
        <text>Release of N-terminal proline from a peptide.</text>
        <dbReference type="EC" id="3.4.11.5"/>
    </reaction>
</comment>
<dbReference type="AlphaFoldDB" id="A0A516NXP0"/>
<sequence length="314" mass="34380">MFAPIEPYASGMLPVGDGHEIYWESIGNPRGKPALYLHGGPGGGIGSGYRRWFDPEKYLIVGFEQRGCGRSRPLVTPDAAALATNTTAHLVADIEVLRAHLGIRSWLVDGVSWGTTLALAYAQAHPGRVDQLVLMSTTFTDSDAVEWITETVGRLFPVEWDAFRSAAGARPGQRLVDAYYDLLTDTDEQVRTRAVDSWMAWEDAHVSLGAKPAADEQDPVWRRVFTTLVVHYWKHAAFLPPSALWDGLPALHHIPAVLIQGKLDVSGPAATAWELHKAWPGSRFVLIDDEGHGGPAMIQAMMRAIAAFSEQPEP</sequence>
<comment type="similarity">
    <text evidence="3 8 10">Belongs to the peptidase S33 family.</text>
</comment>
<evidence type="ECO:0000313" key="13">
    <source>
        <dbReference type="Proteomes" id="UP000317039"/>
    </source>
</evidence>
<accession>A0A516NXP0</accession>
<dbReference type="InterPro" id="IPR002410">
    <property type="entry name" value="Peptidase_S33"/>
</dbReference>
<evidence type="ECO:0000256" key="2">
    <source>
        <dbReference type="ARBA" id="ARBA00004496"/>
    </source>
</evidence>
<keyword evidence="6 8" id="KW-0645">Protease</keyword>
<dbReference type="Pfam" id="PF00561">
    <property type="entry name" value="Abhydrolase_1"/>
    <property type="match status" value="1"/>
</dbReference>
<dbReference type="KEGG" id="nod:FOH10_20515"/>
<dbReference type="GO" id="GO:0004177">
    <property type="term" value="F:aminopeptidase activity"/>
    <property type="evidence" value="ECO:0007669"/>
    <property type="project" value="UniProtKB-UniRule"/>
</dbReference>
<dbReference type="NCBIfam" id="TIGR01249">
    <property type="entry name" value="pro_imino_pep_1"/>
    <property type="match status" value="1"/>
</dbReference>
<feature type="active site" description="Proton donor" evidence="9">
    <location>
        <position position="292"/>
    </location>
</feature>
<feature type="active site" description="Nucleophile" evidence="9">
    <location>
        <position position="112"/>
    </location>
</feature>